<dbReference type="SUPFAM" id="SSF52540">
    <property type="entry name" value="P-loop containing nucleoside triphosphate hydrolases"/>
    <property type="match status" value="1"/>
</dbReference>
<dbReference type="Gene3D" id="3.30.160.60">
    <property type="entry name" value="Classic Zinc Finger"/>
    <property type="match status" value="1"/>
</dbReference>
<dbReference type="InterPro" id="IPR032423">
    <property type="entry name" value="AAA_assoc_2"/>
</dbReference>
<keyword evidence="8 9" id="KW-0234">DNA repair</keyword>
<keyword evidence="5 9" id="KW-0863">Zinc-finger</keyword>
<evidence type="ECO:0000259" key="11">
    <source>
        <dbReference type="PROSITE" id="PS51908"/>
    </source>
</evidence>
<dbReference type="GO" id="GO:0008270">
    <property type="term" value="F:zinc ion binding"/>
    <property type="evidence" value="ECO:0007669"/>
    <property type="project" value="UniProtKB-KW"/>
</dbReference>
<feature type="domain" description="UBZ4-type" evidence="11">
    <location>
        <begin position="6"/>
        <end position="34"/>
    </location>
</feature>
<dbReference type="PROSITE" id="PS51908">
    <property type="entry name" value="ZF_UBZ4"/>
    <property type="match status" value="1"/>
</dbReference>
<feature type="region of interest" description="Disordered" evidence="10">
    <location>
        <begin position="297"/>
        <end position="336"/>
    </location>
</feature>
<organism evidence="12 13">
    <name type="scientific">Russula ochroleuca</name>
    <dbReference type="NCBI Taxonomy" id="152965"/>
    <lineage>
        <taxon>Eukaryota</taxon>
        <taxon>Fungi</taxon>
        <taxon>Dikarya</taxon>
        <taxon>Basidiomycota</taxon>
        <taxon>Agaricomycotina</taxon>
        <taxon>Agaricomycetes</taxon>
        <taxon>Russulales</taxon>
        <taxon>Russulaceae</taxon>
        <taxon>Russula</taxon>
    </lineage>
</organism>
<comment type="similarity">
    <text evidence="1">Belongs to the AAA ATPase family. RarA/MGS1/WRNIP1 subfamily.</text>
</comment>
<feature type="compositionally biased region" description="Low complexity" evidence="10">
    <location>
        <begin position="94"/>
        <end position="108"/>
    </location>
</feature>
<dbReference type="SUPFAM" id="SSF48019">
    <property type="entry name" value="post-AAA+ oligomerization domain-like"/>
    <property type="match status" value="1"/>
</dbReference>
<keyword evidence="12" id="KW-0378">Hydrolase</keyword>
<evidence type="ECO:0000256" key="9">
    <source>
        <dbReference type="PROSITE-ProRule" id="PRU01256"/>
    </source>
</evidence>
<dbReference type="Gene3D" id="1.10.8.60">
    <property type="match status" value="1"/>
</dbReference>
<feature type="compositionally biased region" description="Low complexity" evidence="10">
    <location>
        <begin position="307"/>
        <end position="320"/>
    </location>
</feature>
<dbReference type="GO" id="GO:0006271">
    <property type="term" value="P:DNA strand elongation involved in DNA replication"/>
    <property type="evidence" value="ECO:0007669"/>
    <property type="project" value="UniProtKB-ARBA"/>
</dbReference>
<dbReference type="Pfam" id="PF12002">
    <property type="entry name" value="MgsA_C"/>
    <property type="match status" value="1"/>
</dbReference>
<accession>A0A9P5T9N7</accession>
<evidence type="ECO:0000256" key="2">
    <source>
        <dbReference type="ARBA" id="ARBA00022723"/>
    </source>
</evidence>
<comment type="caution">
    <text evidence="12">The sequence shown here is derived from an EMBL/GenBank/DDBJ whole genome shotgun (WGS) entry which is preliminary data.</text>
</comment>
<dbReference type="CDD" id="cd00009">
    <property type="entry name" value="AAA"/>
    <property type="match status" value="1"/>
</dbReference>
<dbReference type="SMART" id="SM00734">
    <property type="entry name" value="ZnF_Rad18"/>
    <property type="match status" value="1"/>
</dbReference>
<dbReference type="InterPro" id="IPR051314">
    <property type="entry name" value="AAA_ATPase_RarA/MGS1/WRNIP1"/>
</dbReference>
<evidence type="ECO:0000313" key="12">
    <source>
        <dbReference type="EMBL" id="KAF8480848.1"/>
    </source>
</evidence>
<dbReference type="Gene3D" id="1.20.272.10">
    <property type="match status" value="1"/>
</dbReference>
<dbReference type="InterPro" id="IPR021886">
    <property type="entry name" value="MgsA_C"/>
</dbReference>
<keyword evidence="4 9" id="KW-0227">DNA damage</keyword>
<dbReference type="Pfam" id="PF16193">
    <property type="entry name" value="AAA_assoc_2"/>
    <property type="match status" value="1"/>
</dbReference>
<dbReference type="Gene3D" id="3.40.50.300">
    <property type="entry name" value="P-loop containing nucleotide triphosphate hydrolases"/>
    <property type="match status" value="1"/>
</dbReference>
<keyword evidence="2" id="KW-0479">Metal-binding</keyword>
<dbReference type="OrthoDB" id="10265467at2759"/>
<dbReference type="FunFam" id="3.40.50.300:FF:000345">
    <property type="entry name" value="AAA family ATPase"/>
    <property type="match status" value="1"/>
</dbReference>
<dbReference type="GO" id="GO:0008047">
    <property type="term" value="F:enzyme activator activity"/>
    <property type="evidence" value="ECO:0007669"/>
    <property type="project" value="TreeGrafter"/>
</dbReference>
<evidence type="ECO:0000256" key="4">
    <source>
        <dbReference type="ARBA" id="ARBA00022763"/>
    </source>
</evidence>
<evidence type="ECO:0000256" key="5">
    <source>
        <dbReference type="ARBA" id="ARBA00022771"/>
    </source>
</evidence>
<dbReference type="InterPro" id="IPR027417">
    <property type="entry name" value="P-loop_NTPase"/>
</dbReference>
<feature type="compositionally biased region" description="Polar residues" evidence="10">
    <location>
        <begin position="70"/>
        <end position="84"/>
    </location>
</feature>
<sequence>MASSSTVTCPICSRPVPEQLINQHIDASCRDTIPGPSTPKKTRTSSARRPVAPIFKTGASGPATKHDDLSTLQQPSQRPATNRPSQKRKLSGDATPSRSSAHSASGISLVKQGKSTIGSRLQAASPLAERLRPSTLDEFVGHIHLTGPDSFLSTLTEKGAVGSIILWGPPGCGKTTLARLIAKRTNAIFRELSATAVGINDVRPIFDEAKGNLQLTGSRTILFLDEIHRFTRSQQDIFLPFLERGVVQLIGTTTENPSFKLNAALLSRCRVFVLERLTDEEIIQIIKRALARVTSSEQEGRHVDAVPSSSPAALPIDISSPSPPPSSPIESSQANAKLESSVTIPMSLQPLFPQYPHVTDKIISSMASLAAGDARTALSLLEQILLAPAETPESALLDSMKRSVATSYDRTGDARYDLVSALQKSIRGSQGGAALYWLARTLEADEDPMYIARRLVVCASEDIGMADPHALPLAIAALQACQAIGMPECRINLAHVVTYLSEAPKSTRALEAYNRAQELAKQDMTLPVPLPMRNAPTRLMKELGYGKDYKYQPQFAHPVTNEYLPPQIVGKTILREEGVPTEKKWDEGALCQWEEIENGGQAWAGRPSAS</sequence>
<dbReference type="Gene3D" id="1.10.3710.10">
    <property type="entry name" value="DNA polymerase III clamp loader subunits, C-terminal domain"/>
    <property type="match status" value="1"/>
</dbReference>
<evidence type="ECO:0000256" key="8">
    <source>
        <dbReference type="ARBA" id="ARBA00023204"/>
    </source>
</evidence>
<keyword evidence="3" id="KW-0547">Nucleotide-binding</keyword>
<dbReference type="InterPro" id="IPR003593">
    <property type="entry name" value="AAA+_ATPase"/>
</dbReference>
<dbReference type="PANTHER" id="PTHR13779">
    <property type="entry name" value="WERNER HELICASE-INTERACTING PROTEIN 1 FAMILY MEMBER"/>
    <property type="match status" value="1"/>
</dbReference>
<dbReference type="Pfam" id="PF00004">
    <property type="entry name" value="AAA"/>
    <property type="match status" value="1"/>
</dbReference>
<dbReference type="PANTHER" id="PTHR13779:SF7">
    <property type="entry name" value="ATPASE WRNIP1"/>
    <property type="match status" value="1"/>
</dbReference>
<evidence type="ECO:0000256" key="1">
    <source>
        <dbReference type="ARBA" id="ARBA00008959"/>
    </source>
</evidence>
<dbReference type="GO" id="GO:0005524">
    <property type="term" value="F:ATP binding"/>
    <property type="evidence" value="ECO:0007669"/>
    <property type="project" value="UniProtKB-KW"/>
</dbReference>
<name>A0A9P5T9N7_9AGAM</name>
<dbReference type="GO" id="GO:0003677">
    <property type="term" value="F:DNA binding"/>
    <property type="evidence" value="ECO:0007669"/>
    <property type="project" value="InterPro"/>
</dbReference>
<dbReference type="Proteomes" id="UP000759537">
    <property type="component" value="Unassembled WGS sequence"/>
</dbReference>
<keyword evidence="13" id="KW-1185">Reference proteome</keyword>
<gene>
    <name evidence="12" type="ORF">DFH94DRAFT_432269</name>
</gene>
<dbReference type="GO" id="GO:0000731">
    <property type="term" value="P:DNA synthesis involved in DNA repair"/>
    <property type="evidence" value="ECO:0007669"/>
    <property type="project" value="TreeGrafter"/>
</dbReference>
<reference evidence="12" key="1">
    <citation type="submission" date="2019-10" db="EMBL/GenBank/DDBJ databases">
        <authorList>
            <consortium name="DOE Joint Genome Institute"/>
            <person name="Kuo A."/>
            <person name="Miyauchi S."/>
            <person name="Kiss E."/>
            <person name="Drula E."/>
            <person name="Kohler A."/>
            <person name="Sanchez-Garcia M."/>
            <person name="Andreopoulos B."/>
            <person name="Barry K.W."/>
            <person name="Bonito G."/>
            <person name="Buee M."/>
            <person name="Carver A."/>
            <person name="Chen C."/>
            <person name="Cichocki N."/>
            <person name="Clum A."/>
            <person name="Culley D."/>
            <person name="Crous P.W."/>
            <person name="Fauchery L."/>
            <person name="Girlanda M."/>
            <person name="Hayes R."/>
            <person name="Keri Z."/>
            <person name="LaButti K."/>
            <person name="Lipzen A."/>
            <person name="Lombard V."/>
            <person name="Magnuson J."/>
            <person name="Maillard F."/>
            <person name="Morin E."/>
            <person name="Murat C."/>
            <person name="Nolan M."/>
            <person name="Ohm R."/>
            <person name="Pangilinan J."/>
            <person name="Pereira M."/>
            <person name="Perotto S."/>
            <person name="Peter M."/>
            <person name="Riley R."/>
            <person name="Sitrit Y."/>
            <person name="Stielow B."/>
            <person name="Szollosi G."/>
            <person name="Zifcakova L."/>
            <person name="Stursova M."/>
            <person name="Spatafora J.W."/>
            <person name="Tedersoo L."/>
            <person name="Vaario L.-M."/>
            <person name="Yamada A."/>
            <person name="Yan M."/>
            <person name="Wang P."/>
            <person name="Xu J."/>
            <person name="Bruns T."/>
            <person name="Baldrian P."/>
            <person name="Vilgalys R."/>
            <person name="Henrissat B."/>
            <person name="Grigoriev I.V."/>
            <person name="Hibbett D."/>
            <person name="Nagy L.G."/>
            <person name="Martin F.M."/>
        </authorList>
    </citation>
    <scope>NUCLEOTIDE SEQUENCE</scope>
    <source>
        <strain evidence="12">Prilba</strain>
    </source>
</reference>
<dbReference type="GO" id="GO:0016887">
    <property type="term" value="F:ATP hydrolysis activity"/>
    <property type="evidence" value="ECO:0007669"/>
    <property type="project" value="InterPro"/>
</dbReference>
<dbReference type="FunFam" id="1.20.272.10:FF:000001">
    <property type="entry name" value="Putative AAA family ATPase"/>
    <property type="match status" value="1"/>
</dbReference>
<dbReference type="InterPro" id="IPR006642">
    <property type="entry name" value="Rad18_UBZ4"/>
</dbReference>
<evidence type="ECO:0000256" key="6">
    <source>
        <dbReference type="ARBA" id="ARBA00022833"/>
    </source>
</evidence>
<dbReference type="SMART" id="SM00382">
    <property type="entry name" value="AAA"/>
    <property type="match status" value="1"/>
</dbReference>
<proteinExistence type="inferred from homology"/>
<dbReference type="GO" id="GO:0017116">
    <property type="term" value="F:single-stranded DNA helicase activity"/>
    <property type="evidence" value="ECO:0007669"/>
    <property type="project" value="TreeGrafter"/>
</dbReference>
<keyword evidence="6" id="KW-0862">Zinc</keyword>
<dbReference type="GO" id="GO:0005634">
    <property type="term" value="C:nucleus"/>
    <property type="evidence" value="ECO:0007669"/>
    <property type="project" value="TreeGrafter"/>
</dbReference>
<dbReference type="InterPro" id="IPR003959">
    <property type="entry name" value="ATPase_AAA_core"/>
</dbReference>
<reference evidence="12" key="2">
    <citation type="journal article" date="2020" name="Nat. Commun.">
        <title>Large-scale genome sequencing of mycorrhizal fungi provides insights into the early evolution of symbiotic traits.</title>
        <authorList>
            <person name="Miyauchi S."/>
            <person name="Kiss E."/>
            <person name="Kuo A."/>
            <person name="Drula E."/>
            <person name="Kohler A."/>
            <person name="Sanchez-Garcia M."/>
            <person name="Morin E."/>
            <person name="Andreopoulos B."/>
            <person name="Barry K.W."/>
            <person name="Bonito G."/>
            <person name="Buee M."/>
            <person name="Carver A."/>
            <person name="Chen C."/>
            <person name="Cichocki N."/>
            <person name="Clum A."/>
            <person name="Culley D."/>
            <person name="Crous P.W."/>
            <person name="Fauchery L."/>
            <person name="Girlanda M."/>
            <person name="Hayes R.D."/>
            <person name="Keri Z."/>
            <person name="LaButti K."/>
            <person name="Lipzen A."/>
            <person name="Lombard V."/>
            <person name="Magnuson J."/>
            <person name="Maillard F."/>
            <person name="Murat C."/>
            <person name="Nolan M."/>
            <person name="Ohm R.A."/>
            <person name="Pangilinan J."/>
            <person name="Pereira M.F."/>
            <person name="Perotto S."/>
            <person name="Peter M."/>
            <person name="Pfister S."/>
            <person name="Riley R."/>
            <person name="Sitrit Y."/>
            <person name="Stielow J.B."/>
            <person name="Szollosi G."/>
            <person name="Zifcakova L."/>
            <person name="Stursova M."/>
            <person name="Spatafora J.W."/>
            <person name="Tedersoo L."/>
            <person name="Vaario L.M."/>
            <person name="Yamada A."/>
            <person name="Yan M."/>
            <person name="Wang P."/>
            <person name="Xu J."/>
            <person name="Bruns T."/>
            <person name="Baldrian P."/>
            <person name="Vilgalys R."/>
            <person name="Dunand C."/>
            <person name="Henrissat B."/>
            <person name="Grigoriev I.V."/>
            <person name="Hibbett D."/>
            <person name="Nagy L.G."/>
            <person name="Martin F.M."/>
        </authorList>
    </citation>
    <scope>NUCLEOTIDE SEQUENCE</scope>
    <source>
        <strain evidence="12">Prilba</strain>
    </source>
</reference>
<dbReference type="AlphaFoldDB" id="A0A9P5T9N7"/>
<dbReference type="InterPro" id="IPR008921">
    <property type="entry name" value="DNA_pol3_clamp-load_cplx_C"/>
</dbReference>
<feature type="region of interest" description="Disordered" evidence="10">
    <location>
        <begin position="27"/>
        <end position="112"/>
    </location>
</feature>
<evidence type="ECO:0000256" key="7">
    <source>
        <dbReference type="ARBA" id="ARBA00022840"/>
    </source>
</evidence>
<evidence type="ECO:0000256" key="3">
    <source>
        <dbReference type="ARBA" id="ARBA00022741"/>
    </source>
</evidence>
<protein>
    <submittedName>
        <fullName evidence="12">P-loop containing nucleoside triphosphate hydrolase protein</fullName>
    </submittedName>
</protein>
<evidence type="ECO:0000313" key="13">
    <source>
        <dbReference type="Proteomes" id="UP000759537"/>
    </source>
</evidence>
<keyword evidence="7" id="KW-0067">ATP-binding</keyword>
<dbReference type="EMBL" id="WHVB01000007">
    <property type="protein sequence ID" value="KAF8480848.1"/>
    <property type="molecule type" value="Genomic_DNA"/>
</dbReference>
<evidence type="ECO:0000256" key="10">
    <source>
        <dbReference type="SAM" id="MobiDB-lite"/>
    </source>
</evidence>